<evidence type="ECO:0000313" key="2">
    <source>
        <dbReference type="EMBL" id="KAK7290676.1"/>
    </source>
</evidence>
<feature type="compositionally biased region" description="Acidic residues" evidence="1">
    <location>
        <begin position="26"/>
        <end position="36"/>
    </location>
</feature>
<dbReference type="AlphaFoldDB" id="A0AAN9PA87"/>
<accession>A0AAN9PA87</accession>
<protein>
    <submittedName>
        <fullName evidence="2">Uncharacterized protein</fullName>
    </submittedName>
</protein>
<reference evidence="2 3" key="1">
    <citation type="submission" date="2024-01" db="EMBL/GenBank/DDBJ databases">
        <title>The genomes of 5 underutilized Papilionoideae crops provide insights into root nodulation and disease resistanc.</title>
        <authorList>
            <person name="Yuan L."/>
        </authorList>
    </citation>
    <scope>NUCLEOTIDE SEQUENCE [LARGE SCALE GENOMIC DNA]</scope>
    <source>
        <strain evidence="2">ZHUSHIDOU_FW_LH</strain>
        <tissue evidence="2">Leaf</tissue>
    </source>
</reference>
<dbReference type="EMBL" id="JAYWIO010000001">
    <property type="protein sequence ID" value="KAK7290676.1"/>
    <property type="molecule type" value="Genomic_DNA"/>
</dbReference>
<feature type="compositionally biased region" description="Low complexity" evidence="1">
    <location>
        <begin position="47"/>
        <end position="61"/>
    </location>
</feature>
<evidence type="ECO:0000313" key="3">
    <source>
        <dbReference type="Proteomes" id="UP001372338"/>
    </source>
</evidence>
<feature type="compositionally biased region" description="Polar residues" evidence="1">
    <location>
        <begin position="1"/>
        <end position="10"/>
    </location>
</feature>
<gene>
    <name evidence="2" type="ORF">RIF29_05265</name>
</gene>
<keyword evidence="3" id="KW-1185">Reference proteome</keyword>
<feature type="compositionally biased region" description="Low complexity" evidence="1">
    <location>
        <begin position="68"/>
        <end position="77"/>
    </location>
</feature>
<evidence type="ECO:0000256" key="1">
    <source>
        <dbReference type="SAM" id="MobiDB-lite"/>
    </source>
</evidence>
<feature type="region of interest" description="Disordered" evidence="1">
    <location>
        <begin position="1"/>
        <end position="116"/>
    </location>
</feature>
<sequence>MVRTKNTAHQSPPPPPHHSPTVVAELEPEPEPEPEASSDLSPDRSKTSSSSDSSTASLPPLAVAPQASLDSNSSFDLSDLDDNESTSSSEEDKHEGVWQAVEDEVQEPQQPQGEQHIRDVLDRYRDSLKRILEMALSMHQSGILDLHIIQQIVAISSRPMGHVVAAAALGGHVPQRGG</sequence>
<dbReference type="Proteomes" id="UP001372338">
    <property type="component" value="Unassembled WGS sequence"/>
</dbReference>
<proteinExistence type="predicted"/>
<name>A0AAN9PA87_CROPI</name>
<comment type="caution">
    <text evidence="2">The sequence shown here is derived from an EMBL/GenBank/DDBJ whole genome shotgun (WGS) entry which is preliminary data.</text>
</comment>
<organism evidence="2 3">
    <name type="scientific">Crotalaria pallida</name>
    <name type="common">Smooth rattlebox</name>
    <name type="synonym">Crotalaria striata</name>
    <dbReference type="NCBI Taxonomy" id="3830"/>
    <lineage>
        <taxon>Eukaryota</taxon>
        <taxon>Viridiplantae</taxon>
        <taxon>Streptophyta</taxon>
        <taxon>Embryophyta</taxon>
        <taxon>Tracheophyta</taxon>
        <taxon>Spermatophyta</taxon>
        <taxon>Magnoliopsida</taxon>
        <taxon>eudicotyledons</taxon>
        <taxon>Gunneridae</taxon>
        <taxon>Pentapetalae</taxon>
        <taxon>rosids</taxon>
        <taxon>fabids</taxon>
        <taxon>Fabales</taxon>
        <taxon>Fabaceae</taxon>
        <taxon>Papilionoideae</taxon>
        <taxon>50 kb inversion clade</taxon>
        <taxon>genistoids sensu lato</taxon>
        <taxon>core genistoids</taxon>
        <taxon>Crotalarieae</taxon>
        <taxon>Crotalaria</taxon>
    </lineage>
</organism>